<evidence type="ECO:0000313" key="2">
    <source>
        <dbReference type="Proteomes" id="UP000316560"/>
    </source>
</evidence>
<accession>A0A8H2K4Q1</accession>
<protein>
    <submittedName>
        <fullName evidence="1">Uncharacterized protein</fullName>
    </submittedName>
</protein>
<sequence length="115" mass="12532">MVRASRQFEPIDENDDDAATFVTSASGRKAMKFSGGVADAESLSEWAEQSGWTAETVDDGSGNFFSVLLTNRSAGSTVLAPIDSYVVLKDGQFSIDTPEEYEADPWTLDERSPFH</sequence>
<dbReference type="Proteomes" id="UP000316560">
    <property type="component" value="Unassembled WGS sequence"/>
</dbReference>
<dbReference type="EMBL" id="VFRA01000001">
    <property type="protein sequence ID" value="TQO18852.1"/>
    <property type="molecule type" value="Genomic_DNA"/>
</dbReference>
<comment type="caution">
    <text evidence="1">The sequence shown here is derived from an EMBL/GenBank/DDBJ whole genome shotgun (WGS) entry which is preliminary data.</text>
</comment>
<organism evidence="1 2">
    <name type="scientific">Rhodoglobus vestalii</name>
    <dbReference type="NCBI Taxonomy" id="193384"/>
    <lineage>
        <taxon>Bacteria</taxon>
        <taxon>Bacillati</taxon>
        <taxon>Actinomycetota</taxon>
        <taxon>Actinomycetes</taxon>
        <taxon>Micrococcales</taxon>
        <taxon>Microbacteriaceae</taxon>
        <taxon>Rhodoglobus</taxon>
    </lineage>
</organism>
<dbReference type="RefSeq" id="WP_141989404.1">
    <property type="nucleotide sequence ID" value="NZ_VFRA01000001.1"/>
</dbReference>
<proteinExistence type="predicted"/>
<name>A0A8H2K4Q1_9MICO</name>
<evidence type="ECO:0000313" key="1">
    <source>
        <dbReference type="EMBL" id="TQO18852.1"/>
    </source>
</evidence>
<gene>
    <name evidence="1" type="ORF">FB472_0379</name>
</gene>
<keyword evidence="2" id="KW-1185">Reference proteome</keyword>
<dbReference type="AlphaFoldDB" id="A0A8H2K4Q1"/>
<reference evidence="1 2" key="1">
    <citation type="submission" date="2019-06" db="EMBL/GenBank/DDBJ databases">
        <title>Sequencing the genomes of 1000 actinobacteria strains.</title>
        <authorList>
            <person name="Klenk H.-P."/>
        </authorList>
    </citation>
    <scope>NUCLEOTIDE SEQUENCE [LARGE SCALE GENOMIC DNA]</scope>
    <source>
        <strain evidence="1 2">DSM 21947</strain>
    </source>
</reference>